<dbReference type="EMBL" id="JADBED010000001">
    <property type="protein sequence ID" value="MBE1524577.1"/>
    <property type="molecule type" value="Genomic_DNA"/>
</dbReference>
<keyword evidence="4 6" id="KW-1133">Transmembrane helix</keyword>
<comment type="subcellular location">
    <subcellularLocation>
        <location evidence="6">Cell membrane</location>
        <topology evidence="6">Multi-pass membrane protein</topology>
    </subcellularLocation>
    <subcellularLocation>
        <location evidence="1">Membrane</location>
        <topology evidence="1">Multi-pass membrane protein</topology>
    </subcellularLocation>
</comment>
<dbReference type="InterPro" id="IPR000515">
    <property type="entry name" value="MetI-like"/>
</dbReference>
<feature type="region of interest" description="Disordered" evidence="7">
    <location>
        <begin position="217"/>
        <end position="256"/>
    </location>
</feature>
<keyword evidence="2 6" id="KW-0813">Transport</keyword>
<evidence type="ECO:0000256" key="5">
    <source>
        <dbReference type="ARBA" id="ARBA00023136"/>
    </source>
</evidence>
<organism evidence="9 10">
    <name type="scientific">Nesterenkonia lutea</name>
    <dbReference type="NCBI Taxonomy" id="272919"/>
    <lineage>
        <taxon>Bacteria</taxon>
        <taxon>Bacillati</taxon>
        <taxon>Actinomycetota</taxon>
        <taxon>Actinomycetes</taxon>
        <taxon>Micrococcales</taxon>
        <taxon>Micrococcaceae</taxon>
        <taxon>Nesterenkonia</taxon>
    </lineage>
</organism>
<dbReference type="InterPro" id="IPR035906">
    <property type="entry name" value="MetI-like_sf"/>
</dbReference>
<dbReference type="Gene3D" id="1.10.3720.10">
    <property type="entry name" value="MetI-like"/>
    <property type="match status" value="1"/>
</dbReference>
<dbReference type="PROSITE" id="PS50928">
    <property type="entry name" value="ABC_TM1"/>
    <property type="match status" value="1"/>
</dbReference>
<dbReference type="Pfam" id="PF00528">
    <property type="entry name" value="BPD_transp_1"/>
    <property type="match status" value="1"/>
</dbReference>
<reference evidence="9 10" key="1">
    <citation type="submission" date="2020-10" db="EMBL/GenBank/DDBJ databases">
        <title>Sequencing the genomes of 1000 actinobacteria strains.</title>
        <authorList>
            <person name="Klenk H.-P."/>
        </authorList>
    </citation>
    <scope>NUCLEOTIDE SEQUENCE [LARGE SCALE GENOMIC DNA]</scope>
    <source>
        <strain evidence="9 10">DSM 15666</strain>
    </source>
</reference>
<feature type="domain" description="ABC transmembrane type-1" evidence="8">
    <location>
        <begin position="31"/>
        <end position="206"/>
    </location>
</feature>
<comment type="caution">
    <text evidence="9">The sequence shown here is derived from an EMBL/GenBank/DDBJ whole genome shotgun (WGS) entry which is preliminary data.</text>
</comment>
<keyword evidence="3 6" id="KW-0812">Transmembrane</keyword>
<evidence type="ECO:0000256" key="2">
    <source>
        <dbReference type="ARBA" id="ARBA00022448"/>
    </source>
</evidence>
<evidence type="ECO:0000256" key="7">
    <source>
        <dbReference type="SAM" id="MobiDB-lite"/>
    </source>
</evidence>
<dbReference type="Proteomes" id="UP000643525">
    <property type="component" value="Unassembled WGS sequence"/>
</dbReference>
<evidence type="ECO:0000259" key="8">
    <source>
        <dbReference type="PROSITE" id="PS50928"/>
    </source>
</evidence>
<feature type="transmembrane region" description="Helical" evidence="6">
    <location>
        <begin position="187"/>
        <end position="206"/>
    </location>
</feature>
<sequence>MTNIVEALRWLLTAEAWAGSGGLWVRSLEHLGYTLIALGISAVLALPLGLLIGHTGRGRGVAVVATGAARALPTLGLLTLVALFTGIGLTAPMVALVILAAPSVLAGAYAGVESVNPATVDAARAQGMNGWQVLTRVEIPLGLPLILSGLRLAALQVIATATLAAYVGAGGLGRPLFLGLRTYDYPMMLGTSIVVILLAILADAAFGTGQRLLRRIPGLAGPQRAPGRGSSRAAREGSPRASRTASDASHPVTTAR</sequence>
<gene>
    <name evidence="9" type="ORF">H4W27_001695</name>
</gene>
<evidence type="ECO:0000256" key="4">
    <source>
        <dbReference type="ARBA" id="ARBA00022989"/>
    </source>
</evidence>
<comment type="similarity">
    <text evidence="6">Belongs to the binding-protein-dependent transport system permease family.</text>
</comment>
<name>A0ABR9JGI5_9MICC</name>
<keyword evidence="10" id="KW-1185">Reference proteome</keyword>
<evidence type="ECO:0000313" key="10">
    <source>
        <dbReference type="Proteomes" id="UP000643525"/>
    </source>
</evidence>
<dbReference type="SUPFAM" id="SSF161098">
    <property type="entry name" value="MetI-like"/>
    <property type="match status" value="1"/>
</dbReference>
<keyword evidence="5 6" id="KW-0472">Membrane</keyword>
<feature type="transmembrane region" description="Helical" evidence="6">
    <location>
        <begin position="31"/>
        <end position="53"/>
    </location>
</feature>
<feature type="transmembrane region" description="Helical" evidence="6">
    <location>
        <begin position="145"/>
        <end position="167"/>
    </location>
</feature>
<evidence type="ECO:0000313" key="9">
    <source>
        <dbReference type="EMBL" id="MBE1524577.1"/>
    </source>
</evidence>
<proteinExistence type="inferred from homology"/>
<feature type="compositionally biased region" description="Polar residues" evidence="7">
    <location>
        <begin position="244"/>
        <end position="256"/>
    </location>
</feature>
<evidence type="ECO:0000256" key="6">
    <source>
        <dbReference type="RuleBase" id="RU363032"/>
    </source>
</evidence>
<feature type="transmembrane region" description="Helical" evidence="6">
    <location>
        <begin position="60"/>
        <end position="87"/>
    </location>
</feature>
<dbReference type="RefSeq" id="WP_192595567.1">
    <property type="nucleotide sequence ID" value="NZ_BAAALJ010000002.1"/>
</dbReference>
<dbReference type="PANTHER" id="PTHR30177:SF33">
    <property type="entry name" value="POSSIBLE OSMOPROTECTANT (GLYCINE BETAINE_CARNITINE_CHOLINE_L-PROLINE) TRANSPORT INTEGRAL MEMBRANE PROTEIN ABC TRANSPORTER PROZ"/>
    <property type="match status" value="1"/>
</dbReference>
<dbReference type="PANTHER" id="PTHR30177">
    <property type="entry name" value="GLYCINE BETAINE/L-PROLINE TRANSPORT SYSTEM PERMEASE PROTEIN PROW"/>
    <property type="match status" value="1"/>
</dbReference>
<dbReference type="InterPro" id="IPR051204">
    <property type="entry name" value="ABC_transp_perm/SBD"/>
</dbReference>
<accession>A0ABR9JGI5</accession>
<evidence type="ECO:0000256" key="3">
    <source>
        <dbReference type="ARBA" id="ARBA00022692"/>
    </source>
</evidence>
<evidence type="ECO:0000256" key="1">
    <source>
        <dbReference type="ARBA" id="ARBA00004141"/>
    </source>
</evidence>
<dbReference type="CDD" id="cd06261">
    <property type="entry name" value="TM_PBP2"/>
    <property type="match status" value="1"/>
</dbReference>
<protein>
    <submittedName>
        <fullName evidence="9">Osmoprotectant transport system permease protein</fullName>
    </submittedName>
</protein>